<dbReference type="GO" id="GO:0046330">
    <property type="term" value="P:positive regulation of JNK cascade"/>
    <property type="evidence" value="ECO:0007669"/>
    <property type="project" value="InterPro"/>
</dbReference>
<comment type="subcellular location">
    <subcellularLocation>
        <location evidence="1">Membrane</location>
        <topology evidence="1">Single-pass membrane protein</topology>
    </subcellularLocation>
</comment>
<gene>
    <name evidence="14" type="ORF">P5673_013566</name>
</gene>
<dbReference type="InterPro" id="IPR047526">
    <property type="entry name" value="TNR19/27/EDAR"/>
</dbReference>
<keyword evidence="6 9" id="KW-1015">Disulfide bond</keyword>
<feature type="compositionally biased region" description="Polar residues" evidence="10">
    <location>
        <begin position="191"/>
        <end position="213"/>
    </location>
</feature>
<dbReference type="PANTHER" id="PTHR12120:SF10">
    <property type="entry name" value="TNFR-CYS DOMAIN-CONTAINING PROTEIN"/>
    <property type="match status" value="1"/>
</dbReference>
<feature type="transmembrane region" description="Helical" evidence="11">
    <location>
        <begin position="243"/>
        <end position="265"/>
    </location>
</feature>
<evidence type="ECO:0000256" key="7">
    <source>
        <dbReference type="ARBA" id="ARBA00023170"/>
    </source>
</evidence>
<keyword evidence="5 11" id="KW-0472">Membrane</keyword>
<dbReference type="SUPFAM" id="SSF47986">
    <property type="entry name" value="DEATH domain"/>
    <property type="match status" value="1"/>
</dbReference>
<organism evidence="14 15">
    <name type="scientific">Acropora cervicornis</name>
    <name type="common">Staghorn coral</name>
    <dbReference type="NCBI Taxonomy" id="6130"/>
    <lineage>
        <taxon>Eukaryota</taxon>
        <taxon>Metazoa</taxon>
        <taxon>Cnidaria</taxon>
        <taxon>Anthozoa</taxon>
        <taxon>Hexacorallia</taxon>
        <taxon>Scleractinia</taxon>
        <taxon>Astrocoeniina</taxon>
        <taxon>Acroporidae</taxon>
        <taxon>Acropora</taxon>
    </lineage>
</organism>
<dbReference type="GO" id="GO:0043123">
    <property type="term" value="P:positive regulation of canonical NF-kappaB signal transduction"/>
    <property type="evidence" value="ECO:0007669"/>
    <property type="project" value="InterPro"/>
</dbReference>
<evidence type="ECO:0000256" key="11">
    <source>
        <dbReference type="SAM" id="Phobius"/>
    </source>
</evidence>
<accession>A0AAD9QL72</accession>
<name>A0AAD9QL72_ACRCE</name>
<dbReference type="GO" id="GO:0016020">
    <property type="term" value="C:membrane"/>
    <property type="evidence" value="ECO:0007669"/>
    <property type="project" value="UniProtKB-SubCell"/>
</dbReference>
<proteinExistence type="predicted"/>
<sequence length="397" mass="44535">MGYANCFAFFFVAMLGDSPRLHVVFVVSLAVLAYEVNAEKSCKPDQIVWKSDTRYKCLECPDCPAGSQPSVSCGSSVEYRTPVHCVKCALGTYSNIYGKFQCQECTVCSEGRAIKNNCSLFANTECDDKCIDGYYHEAFIFKCFRCAECCGDEHDEKAMDCAGGEKKCKIRSTGKPCKRKESTTGATTTTSDNKLSSTTSQPIKQESTTTMPPATQEDGDRQLPEDQIAVKYTEKGNEKLLDLVYLLIGFAAFILVVMLAIICVIRRRRQIDCPAKSEDENEESISLHEMEANSGKLTLEELQEKHFPEFENMCLKLDNGKRDYEALAAKYDRISVDERESLHDERQRKGGSPSRELMSYIKAKYPNHPVVELIKNLKDIGRKDIALILKPLVKNKA</sequence>
<dbReference type="PROSITE" id="PS00652">
    <property type="entry name" value="TNFR_NGFR_1"/>
    <property type="match status" value="1"/>
</dbReference>
<keyword evidence="7" id="KW-0675">Receptor</keyword>
<dbReference type="Proteomes" id="UP001249851">
    <property type="component" value="Unassembled WGS sequence"/>
</dbReference>
<keyword evidence="3" id="KW-0677">Repeat</keyword>
<keyword evidence="12" id="KW-0732">Signal</keyword>
<comment type="caution">
    <text evidence="9">Lacks conserved residue(s) required for the propagation of feature annotation.</text>
</comment>
<dbReference type="PROSITE" id="PS50050">
    <property type="entry name" value="TNFR_NGFR_2"/>
    <property type="match status" value="1"/>
</dbReference>
<feature type="chain" id="PRO_5041967977" description="TNFR-Cys domain-containing protein" evidence="12">
    <location>
        <begin position="39"/>
        <end position="397"/>
    </location>
</feature>
<evidence type="ECO:0000256" key="12">
    <source>
        <dbReference type="SAM" id="SignalP"/>
    </source>
</evidence>
<feature type="disulfide bond" evidence="9">
    <location>
        <begin position="105"/>
        <end position="118"/>
    </location>
</feature>
<dbReference type="InterPro" id="IPR011029">
    <property type="entry name" value="DEATH-like_dom_sf"/>
</dbReference>
<dbReference type="Gene3D" id="1.10.533.10">
    <property type="entry name" value="Death Domain, Fas"/>
    <property type="match status" value="1"/>
</dbReference>
<keyword evidence="2 11" id="KW-0812">Transmembrane</keyword>
<keyword evidence="15" id="KW-1185">Reference proteome</keyword>
<dbReference type="GO" id="GO:0038023">
    <property type="term" value="F:signaling receptor activity"/>
    <property type="evidence" value="ECO:0007669"/>
    <property type="project" value="InterPro"/>
</dbReference>
<evidence type="ECO:0000256" key="8">
    <source>
        <dbReference type="ARBA" id="ARBA00023180"/>
    </source>
</evidence>
<reference evidence="14" key="2">
    <citation type="journal article" date="2023" name="Science">
        <title>Genomic signatures of disease resistance in endangered staghorn corals.</title>
        <authorList>
            <person name="Vollmer S.V."/>
            <person name="Selwyn J.D."/>
            <person name="Despard B.A."/>
            <person name="Roesel C.L."/>
        </authorList>
    </citation>
    <scope>NUCLEOTIDE SEQUENCE</scope>
    <source>
        <strain evidence="14">K2</strain>
    </source>
</reference>
<reference evidence="14" key="1">
    <citation type="journal article" date="2023" name="G3 (Bethesda)">
        <title>Whole genome assembly and annotation of the endangered Caribbean coral Acropora cervicornis.</title>
        <authorList>
            <person name="Selwyn J.D."/>
            <person name="Vollmer S.V."/>
        </authorList>
    </citation>
    <scope>NUCLEOTIDE SEQUENCE</scope>
    <source>
        <strain evidence="14">K2</strain>
    </source>
</reference>
<evidence type="ECO:0000259" key="13">
    <source>
        <dbReference type="PROSITE" id="PS50050"/>
    </source>
</evidence>
<evidence type="ECO:0000256" key="4">
    <source>
        <dbReference type="ARBA" id="ARBA00022989"/>
    </source>
</evidence>
<evidence type="ECO:0000256" key="10">
    <source>
        <dbReference type="SAM" id="MobiDB-lite"/>
    </source>
</evidence>
<evidence type="ECO:0000256" key="5">
    <source>
        <dbReference type="ARBA" id="ARBA00023136"/>
    </source>
</evidence>
<keyword evidence="4 11" id="KW-1133">Transmembrane helix</keyword>
<evidence type="ECO:0000313" key="15">
    <source>
        <dbReference type="Proteomes" id="UP001249851"/>
    </source>
</evidence>
<comment type="caution">
    <text evidence="14">The sequence shown here is derived from an EMBL/GenBank/DDBJ whole genome shotgun (WGS) entry which is preliminary data.</text>
</comment>
<evidence type="ECO:0000313" key="14">
    <source>
        <dbReference type="EMBL" id="KAK2563214.1"/>
    </source>
</evidence>
<feature type="region of interest" description="Disordered" evidence="10">
    <location>
        <begin position="171"/>
        <end position="223"/>
    </location>
</feature>
<dbReference type="EMBL" id="JARQWQ010000026">
    <property type="protein sequence ID" value="KAK2563214.1"/>
    <property type="molecule type" value="Genomic_DNA"/>
</dbReference>
<dbReference type="AlphaFoldDB" id="A0AAD9QL72"/>
<protein>
    <recommendedName>
        <fullName evidence="13">TNFR-Cys domain-containing protein</fullName>
    </recommendedName>
</protein>
<evidence type="ECO:0000256" key="3">
    <source>
        <dbReference type="ARBA" id="ARBA00022737"/>
    </source>
</evidence>
<keyword evidence="8" id="KW-0325">Glycoprotein</keyword>
<evidence type="ECO:0000256" key="6">
    <source>
        <dbReference type="ARBA" id="ARBA00023157"/>
    </source>
</evidence>
<dbReference type="PANTHER" id="PTHR12120">
    <property type="entry name" value="TNFR-CYS DOMAIN-CONTAINING PROTEIN"/>
    <property type="match status" value="1"/>
</dbReference>
<evidence type="ECO:0000256" key="1">
    <source>
        <dbReference type="ARBA" id="ARBA00004167"/>
    </source>
</evidence>
<feature type="disulfide bond" evidence="9">
    <location>
        <begin position="108"/>
        <end position="126"/>
    </location>
</feature>
<dbReference type="Gene3D" id="2.10.50.10">
    <property type="entry name" value="Tumor Necrosis Factor Receptor, subunit A, domain 2"/>
    <property type="match status" value="1"/>
</dbReference>
<evidence type="ECO:0000256" key="2">
    <source>
        <dbReference type="ARBA" id="ARBA00022692"/>
    </source>
</evidence>
<feature type="signal peptide" evidence="12">
    <location>
        <begin position="1"/>
        <end position="38"/>
    </location>
</feature>
<feature type="repeat" description="TNFR-Cys" evidence="9">
    <location>
        <begin position="87"/>
        <end position="126"/>
    </location>
</feature>
<evidence type="ECO:0000256" key="9">
    <source>
        <dbReference type="PROSITE-ProRule" id="PRU00206"/>
    </source>
</evidence>
<dbReference type="CDD" id="cd00185">
    <property type="entry name" value="TNFRSF"/>
    <property type="match status" value="1"/>
</dbReference>
<dbReference type="InterPro" id="IPR001368">
    <property type="entry name" value="TNFR/NGFR_Cys_rich_reg"/>
</dbReference>
<feature type="domain" description="TNFR-Cys" evidence="13">
    <location>
        <begin position="87"/>
        <end position="126"/>
    </location>
</feature>